<dbReference type="eggNOG" id="KOG1763">
    <property type="taxonomic scope" value="Eukaryota"/>
</dbReference>
<accession>I0YRE7</accession>
<feature type="region of interest" description="Disordered" evidence="5">
    <location>
        <begin position="242"/>
        <end position="367"/>
    </location>
</feature>
<keyword evidence="1 4" id="KW-0479">Metal-binding</keyword>
<feature type="region of interest" description="Disordered" evidence="5">
    <location>
        <begin position="49"/>
        <end position="71"/>
    </location>
</feature>
<evidence type="ECO:0000256" key="3">
    <source>
        <dbReference type="ARBA" id="ARBA00022833"/>
    </source>
</evidence>
<feature type="zinc finger region" description="C3H1-type" evidence="4">
    <location>
        <begin position="95"/>
        <end position="122"/>
    </location>
</feature>
<evidence type="ECO:0000313" key="7">
    <source>
        <dbReference type="EMBL" id="EIE20966.1"/>
    </source>
</evidence>
<dbReference type="InterPro" id="IPR036855">
    <property type="entry name" value="Znf_CCCH_sf"/>
</dbReference>
<evidence type="ECO:0000256" key="2">
    <source>
        <dbReference type="ARBA" id="ARBA00022771"/>
    </source>
</evidence>
<dbReference type="SMART" id="SM00356">
    <property type="entry name" value="ZnF_C3H1"/>
    <property type="match status" value="2"/>
</dbReference>
<sequence>MAPKSNKGNKAADKAKLEQKKKVAEDKTFGLKNKNKSAKVQQFVNTVKKNVDDAAKRAKGPDAKDKKKAEAERARELAELFAVAIKQPKVPVGVDPKSVVCEYFRHGQCTKGFKCKFSHDLNVERKGGKIDIFQDRRGGEEDEEGMGEWDQEKLEEVVKQKHGAERNRPTDIICKYFLDAVEKKMYGWRTSGTSTFWACPNGKDCKYRHALPPGYVLKSQMKELLEAEAANVKPIEDEIDEERRKVDAKTPITEEEGFQAEDDAGAHDAYDRENDEEDEIRRMDEEAAARLAAEASAAAAAAGPGPSNGAAASTSNGAAAATNGGTSLKLSKEEEALFMDEDDDEDDDLDDEELDALEAEMSAAKVQ</sequence>
<feature type="compositionally biased region" description="Acidic residues" evidence="5">
    <location>
        <begin position="253"/>
        <end position="263"/>
    </location>
</feature>
<dbReference type="GeneID" id="17038616"/>
<feature type="compositionally biased region" description="Acidic residues" evidence="5">
    <location>
        <begin position="336"/>
        <end position="358"/>
    </location>
</feature>
<dbReference type="GO" id="GO:0002181">
    <property type="term" value="P:cytoplasmic translation"/>
    <property type="evidence" value="ECO:0007669"/>
    <property type="project" value="TreeGrafter"/>
</dbReference>
<dbReference type="EMBL" id="AGSI01000014">
    <property type="protein sequence ID" value="EIE20966.1"/>
    <property type="molecule type" value="Genomic_DNA"/>
</dbReference>
<dbReference type="KEGG" id="csl:COCSUDRAFT_83525"/>
<dbReference type="Proteomes" id="UP000007264">
    <property type="component" value="Unassembled WGS sequence"/>
</dbReference>
<keyword evidence="2 4" id="KW-0863">Zinc-finger</keyword>
<dbReference type="GO" id="GO:0003729">
    <property type="term" value="F:mRNA binding"/>
    <property type="evidence" value="ECO:0007669"/>
    <property type="project" value="TreeGrafter"/>
</dbReference>
<dbReference type="PROSITE" id="PS50103">
    <property type="entry name" value="ZF_C3H1"/>
    <property type="match status" value="2"/>
</dbReference>
<dbReference type="PANTHER" id="PTHR12681">
    <property type="entry name" value="ZINC FINGER-CONTAINING PROTEIN P48ZNF"/>
    <property type="match status" value="1"/>
</dbReference>
<dbReference type="SUPFAM" id="SSF90229">
    <property type="entry name" value="CCCH zinc finger"/>
    <property type="match status" value="1"/>
</dbReference>
<keyword evidence="3 4" id="KW-0862">Zinc</keyword>
<feature type="domain" description="C3H1-type" evidence="6">
    <location>
        <begin position="95"/>
        <end position="122"/>
    </location>
</feature>
<protein>
    <recommendedName>
        <fullName evidence="6">C3H1-type domain-containing protein</fullName>
    </recommendedName>
</protein>
<gene>
    <name evidence="7" type="ORF">COCSUDRAFT_83525</name>
</gene>
<dbReference type="InterPro" id="IPR000571">
    <property type="entry name" value="Znf_CCCH"/>
</dbReference>
<dbReference type="RefSeq" id="XP_005645510.1">
    <property type="nucleotide sequence ID" value="XM_005645453.1"/>
</dbReference>
<reference evidence="7 8" key="1">
    <citation type="journal article" date="2012" name="Genome Biol.">
        <title>The genome of the polar eukaryotic microalga coccomyxa subellipsoidea reveals traits of cold adaptation.</title>
        <authorList>
            <person name="Blanc G."/>
            <person name="Agarkova I."/>
            <person name="Grimwood J."/>
            <person name="Kuo A."/>
            <person name="Brueggeman A."/>
            <person name="Dunigan D."/>
            <person name="Gurnon J."/>
            <person name="Ladunga I."/>
            <person name="Lindquist E."/>
            <person name="Lucas S."/>
            <person name="Pangilinan J."/>
            <person name="Proschold T."/>
            <person name="Salamov A."/>
            <person name="Schmutz J."/>
            <person name="Weeks D."/>
            <person name="Yamada T."/>
            <person name="Claverie J.M."/>
            <person name="Grigoriev I."/>
            <person name="Van Etten J."/>
            <person name="Lomsadze A."/>
            <person name="Borodovsky M."/>
        </authorList>
    </citation>
    <scope>NUCLEOTIDE SEQUENCE [LARGE SCALE GENOMIC DNA]</scope>
    <source>
        <strain evidence="7 8">C-169</strain>
    </source>
</reference>
<dbReference type="GO" id="GO:0005829">
    <property type="term" value="C:cytosol"/>
    <property type="evidence" value="ECO:0007669"/>
    <property type="project" value="TreeGrafter"/>
</dbReference>
<evidence type="ECO:0000256" key="5">
    <source>
        <dbReference type="SAM" id="MobiDB-lite"/>
    </source>
</evidence>
<keyword evidence="8" id="KW-1185">Reference proteome</keyword>
<dbReference type="OrthoDB" id="278280at2759"/>
<evidence type="ECO:0000256" key="1">
    <source>
        <dbReference type="ARBA" id="ARBA00022723"/>
    </source>
</evidence>
<feature type="compositionally biased region" description="Basic and acidic residues" evidence="5">
    <location>
        <begin position="10"/>
        <end position="29"/>
    </location>
</feature>
<feature type="region of interest" description="Disordered" evidence="5">
    <location>
        <begin position="1"/>
        <end position="30"/>
    </location>
</feature>
<dbReference type="PANTHER" id="PTHR12681:SF0">
    <property type="entry name" value="ZINC FINGER CCCH DOMAIN-CONTAINING PROTEIN 15"/>
    <property type="match status" value="1"/>
</dbReference>
<dbReference type="STRING" id="574566.I0YRE7"/>
<comment type="caution">
    <text evidence="7">The sequence shown here is derived from an EMBL/GenBank/DDBJ whole genome shotgun (WGS) entry which is preliminary data.</text>
</comment>
<evidence type="ECO:0000256" key="4">
    <source>
        <dbReference type="PROSITE-ProRule" id="PRU00723"/>
    </source>
</evidence>
<feature type="compositionally biased region" description="Low complexity" evidence="5">
    <location>
        <begin position="289"/>
        <end position="327"/>
    </location>
</feature>
<dbReference type="Gene3D" id="4.10.1000.10">
    <property type="entry name" value="Zinc finger, CCCH-type"/>
    <property type="match status" value="1"/>
</dbReference>
<feature type="zinc finger region" description="C3H1-type" evidence="4">
    <location>
        <begin position="168"/>
        <end position="212"/>
    </location>
</feature>
<dbReference type="AlphaFoldDB" id="I0YRE7"/>
<proteinExistence type="predicted"/>
<organism evidence="7 8">
    <name type="scientific">Coccomyxa subellipsoidea (strain C-169)</name>
    <name type="common">Green microalga</name>
    <dbReference type="NCBI Taxonomy" id="574566"/>
    <lineage>
        <taxon>Eukaryota</taxon>
        <taxon>Viridiplantae</taxon>
        <taxon>Chlorophyta</taxon>
        <taxon>core chlorophytes</taxon>
        <taxon>Trebouxiophyceae</taxon>
        <taxon>Trebouxiophyceae incertae sedis</taxon>
        <taxon>Coccomyxaceae</taxon>
        <taxon>Coccomyxa</taxon>
        <taxon>Coccomyxa subellipsoidea</taxon>
    </lineage>
</organism>
<evidence type="ECO:0000259" key="6">
    <source>
        <dbReference type="PROSITE" id="PS50103"/>
    </source>
</evidence>
<evidence type="ECO:0000313" key="8">
    <source>
        <dbReference type="Proteomes" id="UP000007264"/>
    </source>
</evidence>
<name>I0YRE7_COCSC</name>
<feature type="domain" description="C3H1-type" evidence="6">
    <location>
        <begin position="168"/>
        <end position="212"/>
    </location>
</feature>
<feature type="compositionally biased region" description="Basic and acidic residues" evidence="5">
    <location>
        <begin position="279"/>
        <end position="288"/>
    </location>
</feature>
<dbReference type="GO" id="GO:0008270">
    <property type="term" value="F:zinc ion binding"/>
    <property type="evidence" value="ECO:0007669"/>
    <property type="project" value="UniProtKB-KW"/>
</dbReference>